<feature type="compositionally biased region" description="Basic residues" evidence="1">
    <location>
        <begin position="283"/>
        <end position="293"/>
    </location>
</feature>
<evidence type="ECO:0000256" key="1">
    <source>
        <dbReference type="SAM" id="MobiDB-lite"/>
    </source>
</evidence>
<name>A0A2Z6RLL1_9GLOM</name>
<dbReference type="Proteomes" id="UP000615446">
    <property type="component" value="Unassembled WGS sequence"/>
</dbReference>
<sequence>MNILPHKSYHVYNLKNKERVRKDEEKAKQEAAVKEERSRIAEREHRLSVLRQRAKQRQAGIEENKDEQLEEKSDQNISTQTVQNTNSVQGHINFWADIEKESLTVVSTNPEYEAEKKAKEKKWEKQFTMYLGDVVKEQKPWYTHVESEFEKQYKEERMKRFKNEGATTIGDPLLTMKSKLDAKSKNKNKNKSEAHDKREKQDRSNNESNSETSSMSSVEKLRAERLAREKKERSRVQKLLNPNMVAESESTGRYNSQFNPDATKAAHELSELSGLNNSDKYNNRYRSRRYRPY</sequence>
<dbReference type="Proteomes" id="UP000247702">
    <property type="component" value="Unassembled WGS sequence"/>
</dbReference>
<dbReference type="SMART" id="SM01083">
    <property type="entry name" value="Cir_N"/>
    <property type="match status" value="1"/>
</dbReference>
<feature type="compositionally biased region" description="Basic and acidic residues" evidence="1">
    <location>
        <begin position="60"/>
        <end position="74"/>
    </location>
</feature>
<feature type="domain" description="CBF1-interacting co-repressor CIR N-terminal" evidence="2">
    <location>
        <begin position="8"/>
        <end position="44"/>
    </location>
</feature>
<comment type="caution">
    <text evidence="3">The sequence shown here is derived from an EMBL/GenBank/DDBJ whole genome shotgun (WGS) entry which is preliminary data.</text>
</comment>
<keyword evidence="5" id="KW-1185">Reference proteome</keyword>
<organism evidence="3 5">
    <name type="scientific">Rhizophagus clarus</name>
    <dbReference type="NCBI Taxonomy" id="94130"/>
    <lineage>
        <taxon>Eukaryota</taxon>
        <taxon>Fungi</taxon>
        <taxon>Fungi incertae sedis</taxon>
        <taxon>Mucoromycota</taxon>
        <taxon>Glomeromycotina</taxon>
        <taxon>Glomeromycetes</taxon>
        <taxon>Glomerales</taxon>
        <taxon>Glomeraceae</taxon>
        <taxon>Rhizophagus</taxon>
    </lineage>
</organism>
<feature type="compositionally biased region" description="Polar residues" evidence="1">
    <location>
        <begin position="248"/>
        <end position="260"/>
    </location>
</feature>
<evidence type="ECO:0000313" key="5">
    <source>
        <dbReference type="Proteomes" id="UP000247702"/>
    </source>
</evidence>
<dbReference type="STRING" id="94130.A0A2Z6RLL1"/>
<evidence type="ECO:0000313" key="3">
    <source>
        <dbReference type="EMBL" id="GBC03706.1"/>
    </source>
</evidence>
<feature type="region of interest" description="Disordered" evidence="1">
    <location>
        <begin position="19"/>
        <end position="79"/>
    </location>
</feature>
<reference evidence="4" key="2">
    <citation type="submission" date="2019-10" db="EMBL/GenBank/DDBJ databases">
        <title>Conservation and host-specific expression of non-tandemly repeated heterogenous ribosome RNA gene in arbuscular mycorrhizal fungi.</title>
        <authorList>
            <person name="Maeda T."/>
            <person name="Kobayashi Y."/>
            <person name="Nakagawa T."/>
            <person name="Ezawa T."/>
            <person name="Yamaguchi K."/>
            <person name="Bino T."/>
            <person name="Nishimoto Y."/>
            <person name="Shigenobu S."/>
            <person name="Kawaguchi M."/>
        </authorList>
    </citation>
    <scope>NUCLEOTIDE SEQUENCE</scope>
    <source>
        <strain evidence="4">HR1</strain>
    </source>
</reference>
<dbReference type="EMBL" id="BEXD01003902">
    <property type="protein sequence ID" value="GBC03706.1"/>
    <property type="molecule type" value="Genomic_DNA"/>
</dbReference>
<dbReference type="AlphaFoldDB" id="A0A2Z6RLL1"/>
<dbReference type="InterPro" id="IPR039875">
    <property type="entry name" value="LENG1-like"/>
</dbReference>
<dbReference type="EMBL" id="BLAL01000203">
    <property type="protein sequence ID" value="GES91437.1"/>
    <property type="molecule type" value="Genomic_DNA"/>
</dbReference>
<dbReference type="PANTHER" id="PTHR22093">
    <property type="entry name" value="LEUKOCYTE RECEPTOR CLUSTER LRC MEMBER 1"/>
    <property type="match status" value="1"/>
</dbReference>
<evidence type="ECO:0000259" key="2">
    <source>
        <dbReference type="SMART" id="SM01083"/>
    </source>
</evidence>
<accession>A0A2Z6RLL1</accession>
<reference evidence="3 5" key="1">
    <citation type="submission" date="2017-11" db="EMBL/GenBank/DDBJ databases">
        <title>The genome of Rhizophagus clarus HR1 reveals common genetic basis of auxotrophy among arbuscular mycorrhizal fungi.</title>
        <authorList>
            <person name="Kobayashi Y."/>
        </authorList>
    </citation>
    <scope>NUCLEOTIDE SEQUENCE [LARGE SCALE GENOMIC DNA]</scope>
    <source>
        <strain evidence="3 5">HR1</strain>
    </source>
</reference>
<dbReference type="PANTHER" id="PTHR22093:SF0">
    <property type="entry name" value="LEUKOCYTE RECEPTOR CLUSTER MEMBER 1"/>
    <property type="match status" value="1"/>
</dbReference>
<feature type="compositionally biased region" description="Basic and acidic residues" evidence="1">
    <location>
        <begin position="219"/>
        <end position="235"/>
    </location>
</feature>
<feature type="compositionally biased region" description="Basic and acidic residues" evidence="1">
    <location>
        <begin position="178"/>
        <end position="205"/>
    </location>
</feature>
<dbReference type="InterPro" id="IPR019339">
    <property type="entry name" value="CIR_N_dom"/>
</dbReference>
<evidence type="ECO:0000313" key="4">
    <source>
        <dbReference type="EMBL" id="GES91437.1"/>
    </source>
</evidence>
<gene>
    <name evidence="4" type="ORF">RCL2_001825600</name>
    <name evidence="3" type="ORF">RclHR1_05280002</name>
</gene>
<proteinExistence type="predicted"/>
<feature type="region of interest" description="Disordered" evidence="1">
    <location>
        <begin position="169"/>
        <end position="293"/>
    </location>
</feature>
<keyword evidence="4" id="KW-0675">Receptor</keyword>
<feature type="compositionally biased region" description="Basic and acidic residues" evidence="1">
    <location>
        <begin position="19"/>
        <end position="47"/>
    </location>
</feature>
<protein>
    <submittedName>
        <fullName evidence="4">Leukocyte receptor cluster member 1 homolog</fullName>
    </submittedName>
</protein>
<feature type="compositionally biased region" description="Low complexity" evidence="1">
    <location>
        <begin position="206"/>
        <end position="218"/>
    </location>
</feature>
<dbReference type="OrthoDB" id="2159131at2759"/>